<keyword evidence="8" id="KW-1185">Reference proteome</keyword>
<dbReference type="Gene3D" id="3.30.560.10">
    <property type="entry name" value="Glucose Oxidase, domain 3"/>
    <property type="match status" value="1"/>
</dbReference>
<dbReference type="Gene3D" id="3.50.50.60">
    <property type="entry name" value="FAD/NAD(P)-binding domain"/>
    <property type="match status" value="1"/>
</dbReference>
<evidence type="ECO:0000259" key="6">
    <source>
        <dbReference type="PROSITE" id="PS00624"/>
    </source>
</evidence>
<organism evidence="7 8">
    <name type="scientific">Crucibulum laeve</name>
    <dbReference type="NCBI Taxonomy" id="68775"/>
    <lineage>
        <taxon>Eukaryota</taxon>
        <taxon>Fungi</taxon>
        <taxon>Dikarya</taxon>
        <taxon>Basidiomycota</taxon>
        <taxon>Agaricomycotina</taxon>
        <taxon>Agaricomycetes</taxon>
        <taxon>Agaricomycetidae</taxon>
        <taxon>Agaricales</taxon>
        <taxon>Agaricineae</taxon>
        <taxon>Nidulariaceae</taxon>
        <taxon>Crucibulum</taxon>
    </lineage>
</organism>
<keyword evidence="5" id="KW-0274">FAD</keyword>
<dbReference type="STRING" id="68775.A0A5C3LW77"/>
<dbReference type="PANTHER" id="PTHR11552">
    <property type="entry name" value="GLUCOSE-METHANOL-CHOLINE GMC OXIDOREDUCTASE"/>
    <property type="match status" value="1"/>
</dbReference>
<dbReference type="GO" id="GO:0016614">
    <property type="term" value="F:oxidoreductase activity, acting on CH-OH group of donors"/>
    <property type="evidence" value="ECO:0007669"/>
    <property type="project" value="InterPro"/>
</dbReference>
<dbReference type="InterPro" id="IPR012132">
    <property type="entry name" value="GMC_OxRdtase"/>
</dbReference>
<evidence type="ECO:0000313" key="7">
    <source>
        <dbReference type="EMBL" id="TFK37489.1"/>
    </source>
</evidence>
<dbReference type="GO" id="GO:0050660">
    <property type="term" value="F:flavin adenine dinucleotide binding"/>
    <property type="evidence" value="ECO:0007669"/>
    <property type="project" value="InterPro"/>
</dbReference>
<feature type="domain" description="Glucose-methanol-choline oxidoreductase N-terminal" evidence="6">
    <location>
        <begin position="7"/>
        <end position="21"/>
    </location>
</feature>
<dbReference type="OrthoDB" id="269227at2759"/>
<comment type="subunit">
    <text evidence="3">Monomer.</text>
</comment>
<evidence type="ECO:0000256" key="2">
    <source>
        <dbReference type="ARBA" id="ARBA00010790"/>
    </source>
</evidence>
<accession>A0A5C3LW77</accession>
<evidence type="ECO:0000256" key="5">
    <source>
        <dbReference type="ARBA" id="ARBA00022827"/>
    </source>
</evidence>
<comment type="cofactor">
    <cofactor evidence="1">
        <name>FAD</name>
        <dbReference type="ChEBI" id="CHEBI:57692"/>
    </cofactor>
</comment>
<sequence length="87" mass="9575">EIILSAGTIGTPHILLNSGIGDKNALSQIDIKPLVHLPSVGQNFSDHPFIENRWLVNSTNTLEQLARNATYAAEQLDLWLKTRTGIL</sequence>
<dbReference type="AlphaFoldDB" id="A0A5C3LW77"/>
<comment type="similarity">
    <text evidence="2">Belongs to the GMC oxidoreductase family.</text>
</comment>
<feature type="non-terminal residue" evidence="7">
    <location>
        <position position="87"/>
    </location>
</feature>
<evidence type="ECO:0000256" key="3">
    <source>
        <dbReference type="ARBA" id="ARBA00011245"/>
    </source>
</evidence>
<evidence type="ECO:0000313" key="8">
    <source>
        <dbReference type="Proteomes" id="UP000308652"/>
    </source>
</evidence>
<evidence type="ECO:0000256" key="1">
    <source>
        <dbReference type="ARBA" id="ARBA00001974"/>
    </source>
</evidence>
<keyword evidence="4" id="KW-0285">Flavoprotein</keyword>
<reference evidence="7 8" key="1">
    <citation type="journal article" date="2019" name="Nat. Ecol. Evol.">
        <title>Megaphylogeny resolves global patterns of mushroom evolution.</title>
        <authorList>
            <person name="Varga T."/>
            <person name="Krizsan K."/>
            <person name="Foldi C."/>
            <person name="Dima B."/>
            <person name="Sanchez-Garcia M."/>
            <person name="Sanchez-Ramirez S."/>
            <person name="Szollosi G.J."/>
            <person name="Szarkandi J.G."/>
            <person name="Papp V."/>
            <person name="Albert L."/>
            <person name="Andreopoulos W."/>
            <person name="Angelini C."/>
            <person name="Antonin V."/>
            <person name="Barry K.W."/>
            <person name="Bougher N.L."/>
            <person name="Buchanan P."/>
            <person name="Buyck B."/>
            <person name="Bense V."/>
            <person name="Catcheside P."/>
            <person name="Chovatia M."/>
            <person name="Cooper J."/>
            <person name="Damon W."/>
            <person name="Desjardin D."/>
            <person name="Finy P."/>
            <person name="Geml J."/>
            <person name="Haridas S."/>
            <person name="Hughes K."/>
            <person name="Justo A."/>
            <person name="Karasinski D."/>
            <person name="Kautmanova I."/>
            <person name="Kiss B."/>
            <person name="Kocsube S."/>
            <person name="Kotiranta H."/>
            <person name="LaButti K.M."/>
            <person name="Lechner B.E."/>
            <person name="Liimatainen K."/>
            <person name="Lipzen A."/>
            <person name="Lukacs Z."/>
            <person name="Mihaltcheva S."/>
            <person name="Morgado L.N."/>
            <person name="Niskanen T."/>
            <person name="Noordeloos M.E."/>
            <person name="Ohm R.A."/>
            <person name="Ortiz-Santana B."/>
            <person name="Ovrebo C."/>
            <person name="Racz N."/>
            <person name="Riley R."/>
            <person name="Savchenko A."/>
            <person name="Shiryaev A."/>
            <person name="Soop K."/>
            <person name="Spirin V."/>
            <person name="Szebenyi C."/>
            <person name="Tomsovsky M."/>
            <person name="Tulloss R.E."/>
            <person name="Uehling J."/>
            <person name="Grigoriev I.V."/>
            <person name="Vagvolgyi C."/>
            <person name="Papp T."/>
            <person name="Martin F.M."/>
            <person name="Miettinen O."/>
            <person name="Hibbett D.S."/>
            <person name="Nagy L.G."/>
        </authorList>
    </citation>
    <scope>NUCLEOTIDE SEQUENCE [LARGE SCALE GENOMIC DNA]</scope>
    <source>
        <strain evidence="7 8">CBS 166.37</strain>
    </source>
</reference>
<dbReference type="SUPFAM" id="SSF51905">
    <property type="entry name" value="FAD/NAD(P)-binding domain"/>
    <property type="match status" value="1"/>
</dbReference>
<dbReference type="InterPro" id="IPR036188">
    <property type="entry name" value="FAD/NAD-bd_sf"/>
</dbReference>
<feature type="non-terminal residue" evidence="7">
    <location>
        <position position="1"/>
    </location>
</feature>
<dbReference type="Proteomes" id="UP000308652">
    <property type="component" value="Unassembled WGS sequence"/>
</dbReference>
<protein>
    <recommendedName>
        <fullName evidence="6">Glucose-methanol-choline oxidoreductase N-terminal domain-containing protein</fullName>
    </recommendedName>
</protein>
<dbReference type="EMBL" id="ML213608">
    <property type="protein sequence ID" value="TFK37489.1"/>
    <property type="molecule type" value="Genomic_DNA"/>
</dbReference>
<dbReference type="PANTHER" id="PTHR11552:SF147">
    <property type="entry name" value="CHOLINE DEHYDROGENASE, MITOCHONDRIAL"/>
    <property type="match status" value="1"/>
</dbReference>
<dbReference type="InterPro" id="IPR000172">
    <property type="entry name" value="GMC_OxRdtase_N"/>
</dbReference>
<dbReference type="Pfam" id="PF00732">
    <property type="entry name" value="GMC_oxred_N"/>
    <property type="match status" value="1"/>
</dbReference>
<evidence type="ECO:0000256" key="4">
    <source>
        <dbReference type="ARBA" id="ARBA00022630"/>
    </source>
</evidence>
<gene>
    <name evidence="7" type="ORF">BDQ12DRAFT_592813</name>
</gene>
<name>A0A5C3LW77_9AGAR</name>
<dbReference type="PROSITE" id="PS00624">
    <property type="entry name" value="GMC_OXRED_2"/>
    <property type="match status" value="1"/>
</dbReference>
<proteinExistence type="inferred from homology"/>